<dbReference type="Proteomes" id="UP001165121">
    <property type="component" value="Unassembled WGS sequence"/>
</dbReference>
<accession>A0A9W6X0Z6</accession>
<evidence type="ECO:0000313" key="2">
    <source>
        <dbReference type="EMBL" id="GMF26147.1"/>
    </source>
</evidence>
<name>A0A9W6X0Z6_9STRA</name>
<gene>
    <name evidence="2" type="ORF">Pfra01_000485800</name>
</gene>
<dbReference type="Pfam" id="PF21056">
    <property type="entry name" value="ZSWIM1-3_RNaseH-like"/>
    <property type="match status" value="1"/>
</dbReference>
<evidence type="ECO:0000259" key="1">
    <source>
        <dbReference type="Pfam" id="PF21056"/>
    </source>
</evidence>
<proteinExistence type="predicted"/>
<reference evidence="2" key="1">
    <citation type="submission" date="2023-04" db="EMBL/GenBank/DDBJ databases">
        <title>Phytophthora fragariaefolia NBRC 109709.</title>
        <authorList>
            <person name="Ichikawa N."/>
            <person name="Sato H."/>
            <person name="Tonouchi N."/>
        </authorList>
    </citation>
    <scope>NUCLEOTIDE SEQUENCE</scope>
    <source>
        <strain evidence="2">NBRC 109709</strain>
    </source>
</reference>
<protein>
    <submittedName>
        <fullName evidence="2">Unnamed protein product</fullName>
    </submittedName>
</protein>
<feature type="domain" description="ZSWIM1/3 RNaseH-like" evidence="1">
    <location>
        <begin position="25"/>
        <end position="95"/>
    </location>
</feature>
<organism evidence="2 3">
    <name type="scientific">Phytophthora fragariaefolia</name>
    <dbReference type="NCBI Taxonomy" id="1490495"/>
    <lineage>
        <taxon>Eukaryota</taxon>
        <taxon>Sar</taxon>
        <taxon>Stramenopiles</taxon>
        <taxon>Oomycota</taxon>
        <taxon>Peronosporomycetes</taxon>
        <taxon>Peronosporales</taxon>
        <taxon>Peronosporaceae</taxon>
        <taxon>Phytophthora</taxon>
    </lineage>
</organism>
<dbReference type="EMBL" id="BSXT01000381">
    <property type="protein sequence ID" value="GMF26147.1"/>
    <property type="molecule type" value="Genomic_DNA"/>
</dbReference>
<evidence type="ECO:0000313" key="3">
    <source>
        <dbReference type="Proteomes" id="UP001165121"/>
    </source>
</evidence>
<sequence length="98" mass="11065">MIQEAKRTYRGDRSDAERALSVLDAFIEQAPGNAAEFIVGSETSIVRVVTFQSARQKRPFAAFPEMVVVVSTHGTNANRYKLFRFAEHDVFGRVRCLK</sequence>
<comment type="caution">
    <text evidence="2">The sequence shown here is derived from an EMBL/GenBank/DDBJ whole genome shotgun (WGS) entry which is preliminary data.</text>
</comment>
<dbReference type="InterPro" id="IPR048324">
    <property type="entry name" value="ZSWIM1-3_RNaseH-like"/>
</dbReference>
<dbReference type="AlphaFoldDB" id="A0A9W6X0Z6"/>
<dbReference type="OrthoDB" id="121514at2759"/>
<keyword evidence="3" id="KW-1185">Reference proteome</keyword>